<dbReference type="InterPro" id="IPR003107">
    <property type="entry name" value="HAT"/>
</dbReference>
<keyword evidence="13" id="KW-0802">TPR repeat</keyword>
<dbReference type="CDD" id="cd05697">
    <property type="entry name" value="S1_Rrp5_repeat_hs5"/>
    <property type="match status" value="1"/>
</dbReference>
<dbReference type="InterPro" id="IPR048059">
    <property type="entry name" value="Rrp5_S1_rpt_hs1_sc1"/>
</dbReference>
<dbReference type="Pfam" id="PF23240">
    <property type="entry name" value="HAT_PRP39_N"/>
    <property type="match status" value="1"/>
</dbReference>
<keyword evidence="3" id="KW-0698">rRNA processing</keyword>
<protein>
    <recommendedName>
        <fullName evidence="11">Protein RRP5 homolog</fullName>
    </recommendedName>
    <alternativeName>
        <fullName evidence="12">Programmed cell death protein 11</fullName>
    </alternativeName>
</protein>
<evidence type="ECO:0000256" key="10">
    <source>
        <dbReference type="ARBA" id="ARBA00062488"/>
    </source>
</evidence>
<feature type="region of interest" description="Disordered" evidence="14">
    <location>
        <begin position="1489"/>
        <end position="1524"/>
    </location>
</feature>
<dbReference type="Ensembl" id="ENSOKIT00005068471.1">
    <property type="protein sequence ID" value="ENSOKIP00005064417.1"/>
    <property type="gene ID" value="ENSOKIG00005027405.1"/>
</dbReference>
<evidence type="ECO:0000256" key="5">
    <source>
        <dbReference type="ARBA" id="ARBA00022737"/>
    </source>
</evidence>
<dbReference type="PROSITE" id="PS50005">
    <property type="entry name" value="TPR"/>
    <property type="match status" value="1"/>
</dbReference>
<evidence type="ECO:0000256" key="4">
    <source>
        <dbReference type="ARBA" id="ARBA00022553"/>
    </source>
</evidence>
<dbReference type="PANTHER" id="PTHR23270:SF10">
    <property type="entry name" value="PROTEIN RRP5 HOMOLOG"/>
    <property type="match status" value="1"/>
</dbReference>
<dbReference type="InterPro" id="IPR012340">
    <property type="entry name" value="NA-bd_OB-fold"/>
</dbReference>
<feature type="domain" description="S1 motif" evidence="15">
    <location>
        <begin position="1300"/>
        <end position="1372"/>
    </location>
</feature>
<keyword evidence="8" id="KW-0539">Nucleus</keyword>
<evidence type="ECO:0000313" key="16">
    <source>
        <dbReference type="Ensembl" id="ENSOKIP00005064417.1"/>
    </source>
</evidence>
<evidence type="ECO:0000256" key="2">
    <source>
        <dbReference type="ARBA" id="ARBA00022499"/>
    </source>
</evidence>
<evidence type="ECO:0000256" key="3">
    <source>
        <dbReference type="ARBA" id="ARBA00022552"/>
    </source>
</evidence>
<feature type="domain" description="S1 motif" evidence="15">
    <location>
        <begin position="454"/>
        <end position="523"/>
    </location>
</feature>
<dbReference type="Pfam" id="PF00575">
    <property type="entry name" value="S1"/>
    <property type="match status" value="3"/>
</dbReference>
<feature type="repeat" description="TPR" evidence="13">
    <location>
        <begin position="1665"/>
        <end position="1698"/>
    </location>
</feature>
<dbReference type="CDD" id="cd05694">
    <property type="entry name" value="S1_Rrp5_repeat_hs2_sc2"/>
    <property type="match status" value="1"/>
</dbReference>
<dbReference type="FunFam" id="2.40.50.140:FF:000175">
    <property type="entry name" value="Programmed cell death 11"/>
    <property type="match status" value="1"/>
</dbReference>
<dbReference type="FunFam" id="2.40.50.140:FF:000200">
    <property type="entry name" value="Programmed cell death 11"/>
    <property type="match status" value="1"/>
</dbReference>
<dbReference type="InterPro" id="IPR057302">
    <property type="entry name" value="Rrp5_S1"/>
</dbReference>
<feature type="compositionally biased region" description="Basic and acidic residues" evidence="14">
    <location>
        <begin position="1515"/>
        <end position="1524"/>
    </location>
</feature>
<keyword evidence="6" id="KW-0832">Ubl conjugation</keyword>
<reference evidence="16" key="1">
    <citation type="submission" date="2025-08" db="UniProtKB">
        <authorList>
            <consortium name="Ensembl"/>
        </authorList>
    </citation>
    <scope>IDENTIFICATION</scope>
</reference>
<accession>A0A8C7HY95</accession>
<dbReference type="FunFam" id="2.40.50.140:FF:000155">
    <property type="entry name" value="rRNA biogenesis protein RRP5"/>
    <property type="match status" value="1"/>
</dbReference>
<dbReference type="FunFam" id="1.25.40.10:FF:000065">
    <property type="entry name" value="Programmed cell death 11"/>
    <property type="match status" value="1"/>
</dbReference>
<keyword evidence="5" id="KW-0677">Repeat</keyword>
<feature type="domain" description="S1 motif" evidence="15">
    <location>
        <begin position="1124"/>
        <end position="1198"/>
    </location>
</feature>
<evidence type="ECO:0000256" key="12">
    <source>
        <dbReference type="ARBA" id="ARBA00080810"/>
    </source>
</evidence>
<evidence type="ECO:0000313" key="17">
    <source>
        <dbReference type="Proteomes" id="UP000694557"/>
    </source>
</evidence>
<dbReference type="InterPro" id="IPR048058">
    <property type="entry name" value="Rrp5_S1_rpt_hs11_sc8"/>
</dbReference>
<dbReference type="SMART" id="SM00316">
    <property type="entry name" value="S1"/>
    <property type="match status" value="11"/>
</dbReference>
<feature type="domain" description="S1 motif" evidence="15">
    <location>
        <begin position="1014"/>
        <end position="1085"/>
    </location>
</feature>
<feature type="domain" description="S1 motif" evidence="15">
    <location>
        <begin position="87"/>
        <end position="174"/>
    </location>
</feature>
<dbReference type="PROSITE" id="PS50126">
    <property type="entry name" value="S1"/>
    <property type="match status" value="10"/>
</dbReference>
<comment type="subunit">
    <text evidence="10">Interacts with NF-kappa-B p50/NFKB1 and NF-kappa-B p65/RELA.</text>
</comment>
<feature type="compositionally biased region" description="Basic and acidic residues" evidence="14">
    <location>
        <begin position="38"/>
        <end position="55"/>
    </location>
</feature>
<gene>
    <name evidence="16" type="primary">PDCD11</name>
    <name evidence="16" type="synonym">LOC109880309</name>
</gene>
<evidence type="ECO:0000256" key="13">
    <source>
        <dbReference type="PROSITE-ProRule" id="PRU00339"/>
    </source>
</evidence>
<dbReference type="GO" id="GO:0006364">
    <property type="term" value="P:rRNA processing"/>
    <property type="evidence" value="ECO:0007669"/>
    <property type="project" value="UniProtKB-KW"/>
</dbReference>
<organism evidence="16 17">
    <name type="scientific">Oncorhynchus kisutch</name>
    <name type="common">Coho salmon</name>
    <name type="synonym">Salmo kisutch</name>
    <dbReference type="NCBI Taxonomy" id="8019"/>
    <lineage>
        <taxon>Eukaryota</taxon>
        <taxon>Metazoa</taxon>
        <taxon>Chordata</taxon>
        <taxon>Craniata</taxon>
        <taxon>Vertebrata</taxon>
        <taxon>Euteleostomi</taxon>
        <taxon>Actinopterygii</taxon>
        <taxon>Neopterygii</taxon>
        <taxon>Teleostei</taxon>
        <taxon>Protacanthopterygii</taxon>
        <taxon>Salmoniformes</taxon>
        <taxon>Salmonidae</taxon>
        <taxon>Salmoninae</taxon>
        <taxon>Oncorhynchus</taxon>
    </lineage>
</organism>
<feature type="compositionally biased region" description="Basic and acidic residues" evidence="14">
    <location>
        <begin position="16"/>
        <end position="31"/>
    </location>
</feature>
<evidence type="ECO:0000256" key="11">
    <source>
        <dbReference type="ARBA" id="ARBA00067510"/>
    </source>
</evidence>
<name>A0A8C7HY95_ONCKI</name>
<dbReference type="FunFam" id="2.40.50.140:FF:000103">
    <property type="entry name" value="protein RRP5 homolog"/>
    <property type="match status" value="2"/>
</dbReference>
<feature type="region of interest" description="Disordered" evidence="14">
    <location>
        <begin position="1392"/>
        <end position="1462"/>
    </location>
</feature>
<dbReference type="InterPro" id="IPR045209">
    <property type="entry name" value="Rrp5"/>
</dbReference>
<evidence type="ECO:0000256" key="8">
    <source>
        <dbReference type="ARBA" id="ARBA00023242"/>
    </source>
</evidence>
<dbReference type="InterPro" id="IPR003029">
    <property type="entry name" value="S1_domain"/>
</dbReference>
<evidence type="ECO:0000256" key="14">
    <source>
        <dbReference type="SAM" id="MobiDB-lite"/>
    </source>
</evidence>
<feature type="domain" description="S1 motif" evidence="15">
    <location>
        <begin position="281"/>
        <end position="346"/>
    </location>
</feature>
<evidence type="ECO:0000259" key="15">
    <source>
        <dbReference type="PROSITE" id="PS50126"/>
    </source>
</evidence>
<feature type="domain" description="S1 motif" evidence="15">
    <location>
        <begin position="190"/>
        <end position="258"/>
    </location>
</feature>
<dbReference type="Gene3D" id="1.25.40.10">
    <property type="entry name" value="Tetratricopeptide repeat domain"/>
    <property type="match status" value="1"/>
</dbReference>
<comment type="function">
    <text evidence="9">Essential for the generation of mature 18S rRNA, specifically necessary for cleavages at sites A0, 1 and 2 of the 47S precursor. Directly interacts with U3 snoRNA.</text>
</comment>
<keyword evidence="2" id="KW-1017">Isopeptide bond</keyword>
<reference evidence="16" key="2">
    <citation type="submission" date="2025-09" db="UniProtKB">
        <authorList>
            <consortium name="Ensembl"/>
        </authorList>
    </citation>
    <scope>IDENTIFICATION</scope>
</reference>
<dbReference type="GeneTree" id="ENSGT00390000012228"/>
<proteinExistence type="predicted"/>
<dbReference type="Proteomes" id="UP000694557">
    <property type="component" value="Unassembled WGS sequence"/>
</dbReference>
<dbReference type="CDD" id="cd05695">
    <property type="entry name" value="S1_Rrp5_repeat_hs3"/>
    <property type="match status" value="1"/>
</dbReference>
<dbReference type="SMART" id="SM00386">
    <property type="entry name" value="HAT"/>
    <property type="match status" value="6"/>
</dbReference>
<feature type="domain" description="S1 motif" evidence="15">
    <location>
        <begin position="543"/>
        <end position="612"/>
    </location>
</feature>
<comment type="subcellular location">
    <subcellularLocation>
        <location evidence="1">Nucleus</location>
        <location evidence="1">Nucleolus</location>
    </subcellularLocation>
</comment>
<feature type="region of interest" description="Disordered" evidence="14">
    <location>
        <begin position="1"/>
        <end position="66"/>
    </location>
</feature>
<dbReference type="InterPro" id="IPR011990">
    <property type="entry name" value="TPR-like_helical_dom_sf"/>
</dbReference>
<dbReference type="Gene3D" id="2.40.50.140">
    <property type="entry name" value="Nucleic acid-binding proteins"/>
    <property type="match status" value="9"/>
</dbReference>
<dbReference type="KEGG" id="oki:109880309"/>
<evidence type="ECO:0000256" key="6">
    <source>
        <dbReference type="ARBA" id="ARBA00022843"/>
    </source>
</evidence>
<dbReference type="CDD" id="cd05702">
    <property type="entry name" value="S1_Rrp5_repeat_hs11_sc8"/>
    <property type="match status" value="1"/>
</dbReference>
<dbReference type="InterPro" id="IPR019734">
    <property type="entry name" value="TPR_rpt"/>
</dbReference>
<dbReference type="GO" id="GO:0032040">
    <property type="term" value="C:small-subunit processome"/>
    <property type="evidence" value="ECO:0007669"/>
    <property type="project" value="TreeGrafter"/>
</dbReference>
<dbReference type="Pfam" id="PF23459">
    <property type="entry name" value="S1_RRP5"/>
    <property type="match status" value="4"/>
</dbReference>
<dbReference type="SUPFAM" id="SSF48452">
    <property type="entry name" value="TPR-like"/>
    <property type="match status" value="2"/>
</dbReference>
<dbReference type="SUPFAM" id="SSF50249">
    <property type="entry name" value="Nucleic acid-binding proteins"/>
    <property type="match status" value="10"/>
</dbReference>
<dbReference type="FunFam" id="2.40.50.140:FF:000148">
    <property type="entry name" value="protein RRP5 homolog isoform X1"/>
    <property type="match status" value="1"/>
</dbReference>
<keyword evidence="7" id="KW-0007">Acetylation</keyword>
<evidence type="ECO:0000256" key="7">
    <source>
        <dbReference type="ARBA" id="ARBA00022990"/>
    </source>
</evidence>
<feature type="compositionally biased region" description="Basic and acidic residues" evidence="14">
    <location>
        <begin position="1392"/>
        <end position="1401"/>
    </location>
</feature>
<dbReference type="CDD" id="cd04461">
    <property type="entry name" value="S1_Rrp5_repeat_hs8_sc7"/>
    <property type="match status" value="1"/>
</dbReference>
<feature type="domain" description="S1 motif" evidence="15">
    <location>
        <begin position="726"/>
        <end position="795"/>
    </location>
</feature>
<dbReference type="FunFam" id="2.40.50.140:FF:000340">
    <property type="entry name" value="Unplaced genomic scaffold supercont1.162, whole genome shotgun sequence"/>
    <property type="match status" value="1"/>
</dbReference>
<evidence type="ECO:0000256" key="9">
    <source>
        <dbReference type="ARBA" id="ARBA00059726"/>
    </source>
</evidence>
<feature type="domain" description="S1 motif" evidence="15">
    <location>
        <begin position="1206"/>
        <end position="1274"/>
    </location>
</feature>
<keyword evidence="4" id="KW-0597">Phosphoprotein</keyword>
<keyword evidence="17" id="KW-1185">Reference proteome</keyword>
<dbReference type="PANTHER" id="PTHR23270">
    <property type="entry name" value="PROGRAMMED CELL DEATH PROTEIN 11 PRE-RRNA PROCESSING PROTEIN RRP5"/>
    <property type="match status" value="1"/>
</dbReference>
<dbReference type="CDD" id="cd05693">
    <property type="entry name" value="S1_Rrp5_repeat_hs1_sc1"/>
    <property type="match status" value="1"/>
</dbReference>
<feature type="compositionally biased region" description="Basic residues" evidence="14">
    <location>
        <begin position="1423"/>
        <end position="1432"/>
    </location>
</feature>
<dbReference type="CDD" id="cd05698">
    <property type="entry name" value="S1_Rrp5_repeat_hs6_sc5"/>
    <property type="match status" value="1"/>
</dbReference>
<dbReference type="GO" id="GO:0003723">
    <property type="term" value="F:RNA binding"/>
    <property type="evidence" value="ECO:0007669"/>
    <property type="project" value="TreeGrafter"/>
</dbReference>
<evidence type="ECO:0000256" key="1">
    <source>
        <dbReference type="ARBA" id="ARBA00004604"/>
    </source>
</evidence>
<sequence>MASTEEDFPRGGKTKQTTESKAEPVRRHTEVDNLFETHTAEESKKRKGQKGDALKKAKRQRTSKEEALKLNTTTSVDILQLKSLKVGTLLLGCVKEVADLEVTINLPSGLLGYLNISNISDSYTKILSDHLDSASSEEIFSLASLFSPGMLVRCVVARLDTAKGGSVSIQLSINPKEINKGLTTGSLKAGLILSGCVESIEDHGYLVDLGIKGTKAFLPKQAAKDKTNSPKELKVGQYVTSLLEEVKNDERVVRLSISPTAVAQAVADTAHGWTLTNLLPGLLVKAQIKKVTLHGLILEFLSSFTGLVDFMHLEPEQASTFKEGDNVKACVLYVEPSTRLVGLSLRSHLLQPGGDVDLVATERIGEVAHGCKMTALHHLSGAMLELPDQTVVFVHRNHMKEPMEAFNLNRVMAKPEHTCRIMDFSPMEQVHLVSLRQSIVDAPFFRRYHDIQPGQIVQGTVTSLQNHGMMVKVTDYIRGLVPRTHLSDIILKNPEKQYAVGMIIKCQVLSVDPQAKKLTLTRKRALIDSSLPPFLTYEDARRGRVSHGFIVCVKDFGCIVCFYGKVKGLVPPNELSTEPVVVPGNVFYVGQVVKAKVLNCDVEKEKLLLSFKAVAGGDTERPPKPKFDFEVGKKVEVKVVSKFLTGLEVSILPEETPALLPMMHLSDHMSNCLLLWEGLQEGDIISNIVCLSKKKQIITLTKKPTLKSFLEEGVVVAKEFSDITVGVQLIGWVNNIMPYGVFVEFPYGLVGLAPKAAMSDKFVGDTAAHFQLGHTVVAKVTNLDEEKHRFLVSLKVSDVPSPERDGQARLIRGLQERKAVMEMMASRGDSDLLKQLSAVTIGQRMKMSVDEVREDGSVTFKSDELSAATVLATKDHAPGKLATGQECMPVILHVDLVTSEVYVSLMAKLTGKRKAVEAGSTHTATVHHADRDFAVISLGDTAQLTVIQTTNHLNETFRFDAEKLTAGKTLAITVTKSSCEELEGLPLVSWELAPPISKRLISNSKRSKGMYRYGDMVKGKVKTVKPTCVLVTLEDGSTGCVHVSEIQEVVCVGTFPTSFLKIGSEVTARVIGGREGNSHRFLPFSHPNFTYSMPELSLLPRNLKEDADVKPVKTKEKLKRYQVGDDVICFVSKYFPNRKCLEVTTGPSVTGTVEQLAMTSDLKGAKHPEKLFKLGQAVSAKVVTVSSSKPSRLSLSLNGVHKLEKGHVIMGLVQKLDPVLGLLVKLPFSAMGTVAMEDLADKYKPKPLERYSKDQLVRCCIVGEAKSNWQLSLRSSRTNPEKASVVQDPEIVSLEDLSEGQIVRGYVRTVNAQGVFVSLSRSIKGRAQFQKATKYFVASHQDYAKKVPQATLLSTKILSIDKESGLVDLSLLQEDTGKPDVLPESLGLHLRLTGEAKEKRDATKKRKRTESESKQGTVENVSTKKKKKKKKGKGEDSDSGVEVYFREEEEENKLEPAEVEKPVPVQPARLQVTGGFSWDAALSALKPASAALGGEDSSDGEDGEVNTKPQKKSHHEQEVEKREAEKALTKLETELMDPGLRPQTAASFERLLLGSPDSSLLWLQFMAFHLQATQIEQARAVAERALKTISFREEQEKLNVWVALLNLENLYGTEESLQKVFERAVQYCEPMPVYQQLADIYAKCQKTKEAEGLYKTMVKRFRQEKAVWLSYGTFLLQQGQSDAASALLQRAIKSLPNKDNVDLIAKFAQLEFRYGDVERGKAMLDRILTSYPKRTDLWSVFIDLMVKHGSQKEVRAVFDRVIHLSVAVKRIKFFFKRYLEYEKKSGTPESIQAVKDKALEYVESKGTEAAR</sequence>